<dbReference type="PRINTS" id="PR01438">
    <property type="entry name" value="UNVRSLSTRESS"/>
</dbReference>
<dbReference type="STRING" id="553467.SAMN04488063_2433"/>
<organism evidence="3 4">
    <name type="scientific">Halopelagius inordinatus</name>
    <dbReference type="NCBI Taxonomy" id="553467"/>
    <lineage>
        <taxon>Archaea</taxon>
        <taxon>Methanobacteriati</taxon>
        <taxon>Methanobacteriota</taxon>
        <taxon>Stenosarchaea group</taxon>
        <taxon>Halobacteria</taxon>
        <taxon>Halobacteriales</taxon>
        <taxon>Haloferacaceae</taxon>
    </lineage>
</organism>
<evidence type="ECO:0000256" key="1">
    <source>
        <dbReference type="ARBA" id="ARBA00008791"/>
    </source>
</evidence>
<dbReference type="OrthoDB" id="105697at2157"/>
<evidence type="ECO:0000313" key="4">
    <source>
        <dbReference type="Proteomes" id="UP000198876"/>
    </source>
</evidence>
<dbReference type="RefSeq" id="WP_092892525.1">
    <property type="nucleotide sequence ID" value="NZ_FOOQ01000002.1"/>
</dbReference>
<sequence length="145" mass="15562">MFQRILLPTDGTESMQTVVETAADIATRRDAEVHVLYVVDDRAFLTLQEEMQADVLAELEGEAETATDRAATRLSEAGISVTEAVRKGDPADEILAYADEMDADLITMGTRRGDYTKNLIGSVSQKVVAGSSVPVLTANLNGDGE</sequence>
<dbReference type="CDD" id="cd00293">
    <property type="entry name" value="USP-like"/>
    <property type="match status" value="1"/>
</dbReference>
<protein>
    <submittedName>
        <fullName evidence="3">Nucleotide-binding universal stress protein, UspA family</fullName>
    </submittedName>
</protein>
<dbReference type="Gene3D" id="3.40.50.620">
    <property type="entry name" value="HUPs"/>
    <property type="match status" value="1"/>
</dbReference>
<dbReference type="InterPro" id="IPR014729">
    <property type="entry name" value="Rossmann-like_a/b/a_fold"/>
</dbReference>
<gene>
    <name evidence="3" type="ORF">SAMN04488063_2433</name>
</gene>
<evidence type="ECO:0000313" key="3">
    <source>
        <dbReference type="EMBL" id="SFG56504.1"/>
    </source>
</evidence>
<dbReference type="SUPFAM" id="SSF52402">
    <property type="entry name" value="Adenine nucleotide alpha hydrolases-like"/>
    <property type="match status" value="1"/>
</dbReference>
<name>A0A1I2SUI6_9EURY</name>
<dbReference type="PANTHER" id="PTHR46268:SF6">
    <property type="entry name" value="UNIVERSAL STRESS PROTEIN UP12"/>
    <property type="match status" value="1"/>
</dbReference>
<accession>A0A1I2SUI6</accession>
<dbReference type="InterPro" id="IPR006015">
    <property type="entry name" value="Universal_stress_UspA"/>
</dbReference>
<dbReference type="PANTHER" id="PTHR46268">
    <property type="entry name" value="STRESS RESPONSE PROTEIN NHAX"/>
    <property type="match status" value="1"/>
</dbReference>
<evidence type="ECO:0000259" key="2">
    <source>
        <dbReference type="Pfam" id="PF00582"/>
    </source>
</evidence>
<comment type="similarity">
    <text evidence="1">Belongs to the universal stress protein A family.</text>
</comment>
<dbReference type="Pfam" id="PF00582">
    <property type="entry name" value="Usp"/>
    <property type="match status" value="1"/>
</dbReference>
<dbReference type="InterPro" id="IPR006016">
    <property type="entry name" value="UspA"/>
</dbReference>
<proteinExistence type="inferred from homology"/>
<feature type="domain" description="UspA" evidence="2">
    <location>
        <begin position="1"/>
        <end position="136"/>
    </location>
</feature>
<reference evidence="4" key="1">
    <citation type="submission" date="2016-10" db="EMBL/GenBank/DDBJ databases">
        <authorList>
            <person name="Varghese N."/>
            <person name="Submissions S."/>
        </authorList>
    </citation>
    <scope>NUCLEOTIDE SEQUENCE [LARGE SCALE GENOMIC DNA]</scope>
    <source>
        <strain evidence="4">CGMCC 1.7739</strain>
    </source>
</reference>
<dbReference type="Proteomes" id="UP000198876">
    <property type="component" value="Unassembled WGS sequence"/>
</dbReference>
<keyword evidence="4" id="KW-1185">Reference proteome</keyword>
<dbReference type="AlphaFoldDB" id="A0A1I2SUI6"/>
<dbReference type="EMBL" id="FOOQ01000002">
    <property type="protein sequence ID" value="SFG56504.1"/>
    <property type="molecule type" value="Genomic_DNA"/>
</dbReference>